<sequence>MTVGNHYLKPEEKRKMYALLCETLKYASALSIVIERSGLLQAENVEARLALVLTHDLLFTRGGLQHTGADQKLNLAIRKHKTRLTSELERLKAELGAESNVDLIPAHLRDAASTFRYVRVNLLVASVDTIIKAFQDDRYRLVDLSQAEGGSMHQVLAVKSRVFARDPDLPDLLVFPPGTDLHAHPLFVNGSVVLQDKASCMPAHVVRPTPGSVALDACAAPGNKTSHMASLMNNRGRIFAFDMDQRRLETLVELTGNAKCKIIKPQCMNFLDVDPLDPAYAEVEYALLDPSCSGSGIVNRQDALVDSYISIVNPSG</sequence>
<proteinExistence type="predicted"/>
<comment type="caution">
    <text evidence="1">The sequence shown here is derived from an EMBL/GenBank/DDBJ whole genome shotgun (WGS) entry which is preliminary data.</text>
</comment>
<reference evidence="1" key="1">
    <citation type="submission" date="2022-07" db="EMBL/GenBank/DDBJ databases">
        <title>Phylogenomic reconstructions and comparative analyses of Kickxellomycotina fungi.</title>
        <authorList>
            <person name="Reynolds N.K."/>
            <person name="Stajich J.E."/>
            <person name="Barry K."/>
            <person name="Grigoriev I.V."/>
            <person name="Crous P."/>
            <person name="Smith M.E."/>
        </authorList>
    </citation>
    <scope>NUCLEOTIDE SEQUENCE</scope>
    <source>
        <strain evidence="1">CBS 102833</strain>
    </source>
</reference>
<name>A0ACC1L1I0_9FUNG</name>
<organism evidence="1 2">
    <name type="scientific">Coemansia furcata</name>
    <dbReference type="NCBI Taxonomy" id="417177"/>
    <lineage>
        <taxon>Eukaryota</taxon>
        <taxon>Fungi</taxon>
        <taxon>Fungi incertae sedis</taxon>
        <taxon>Zoopagomycota</taxon>
        <taxon>Kickxellomycotina</taxon>
        <taxon>Kickxellomycetes</taxon>
        <taxon>Kickxellales</taxon>
        <taxon>Kickxellaceae</taxon>
        <taxon>Coemansia</taxon>
    </lineage>
</organism>
<protein>
    <submittedName>
        <fullName evidence="1">Uncharacterized protein</fullName>
    </submittedName>
</protein>
<evidence type="ECO:0000313" key="1">
    <source>
        <dbReference type="EMBL" id="KAJ2799062.1"/>
    </source>
</evidence>
<dbReference type="EMBL" id="JANBUP010002764">
    <property type="protein sequence ID" value="KAJ2799062.1"/>
    <property type="molecule type" value="Genomic_DNA"/>
</dbReference>
<feature type="non-terminal residue" evidence="1">
    <location>
        <position position="316"/>
    </location>
</feature>
<accession>A0ACC1L1I0</accession>
<keyword evidence="2" id="KW-1185">Reference proteome</keyword>
<evidence type="ECO:0000313" key="2">
    <source>
        <dbReference type="Proteomes" id="UP001140096"/>
    </source>
</evidence>
<dbReference type="Proteomes" id="UP001140096">
    <property type="component" value="Unassembled WGS sequence"/>
</dbReference>
<gene>
    <name evidence="1" type="ORF">H4S07_005540</name>
</gene>